<feature type="transmembrane region" description="Helical" evidence="6">
    <location>
        <begin position="129"/>
        <end position="153"/>
    </location>
</feature>
<evidence type="ECO:0000256" key="4">
    <source>
        <dbReference type="ARBA" id="ARBA00022989"/>
    </source>
</evidence>
<evidence type="ECO:0000256" key="5">
    <source>
        <dbReference type="ARBA" id="ARBA00023136"/>
    </source>
</evidence>
<dbReference type="InterPro" id="IPR020846">
    <property type="entry name" value="MFS_dom"/>
</dbReference>
<dbReference type="AlphaFoldDB" id="J1HLY0"/>
<keyword evidence="9" id="KW-1185">Reference proteome</keyword>
<dbReference type="GO" id="GO:0022857">
    <property type="term" value="F:transmembrane transporter activity"/>
    <property type="evidence" value="ECO:0007669"/>
    <property type="project" value="InterPro"/>
</dbReference>
<dbReference type="EMBL" id="AKFT01000036">
    <property type="protein sequence ID" value="EJF46995.1"/>
    <property type="molecule type" value="Genomic_DNA"/>
</dbReference>
<comment type="subcellular location">
    <subcellularLocation>
        <location evidence="1">Cell membrane</location>
        <topology evidence="1">Multi-pass membrane protein</topology>
    </subcellularLocation>
</comment>
<keyword evidence="2" id="KW-1003">Cell membrane</keyword>
<dbReference type="Proteomes" id="UP000002941">
    <property type="component" value="Unassembled WGS sequence"/>
</dbReference>
<feature type="domain" description="Major facilitator superfamily (MFS) profile" evidence="7">
    <location>
        <begin position="4"/>
        <end position="378"/>
    </location>
</feature>
<evidence type="ECO:0000256" key="6">
    <source>
        <dbReference type="SAM" id="Phobius"/>
    </source>
</evidence>
<dbReference type="PANTHER" id="PTHR43124">
    <property type="entry name" value="PURINE EFFLUX PUMP PBUE"/>
    <property type="match status" value="1"/>
</dbReference>
<feature type="transmembrane region" description="Helical" evidence="6">
    <location>
        <begin position="99"/>
        <end position="120"/>
    </location>
</feature>
<dbReference type="PRINTS" id="PR01036">
    <property type="entry name" value="TCRTETB"/>
</dbReference>
<dbReference type="InterPro" id="IPR036259">
    <property type="entry name" value="MFS_trans_sf"/>
</dbReference>
<proteinExistence type="predicted"/>
<keyword evidence="5 6" id="KW-0472">Membrane</keyword>
<dbReference type="RefSeq" id="WP_008730093.1">
    <property type="nucleotide sequence ID" value="NZ_AKFT01000036.1"/>
</dbReference>
<dbReference type="PANTHER" id="PTHR43124:SF10">
    <property type="entry name" value="PURINE EFFLUX PUMP PBUE"/>
    <property type="match status" value="1"/>
</dbReference>
<protein>
    <submittedName>
        <fullName evidence="8">Transporter, major facilitator domain protein</fullName>
    </submittedName>
</protein>
<dbReference type="eggNOG" id="COG2814">
    <property type="taxonomic scope" value="Bacteria"/>
</dbReference>
<feature type="transmembrane region" description="Helical" evidence="6">
    <location>
        <begin position="70"/>
        <end position="93"/>
    </location>
</feature>
<organism evidence="8 9">
    <name type="scientific">Actinomyces massiliensis F0489</name>
    <dbReference type="NCBI Taxonomy" id="1125718"/>
    <lineage>
        <taxon>Bacteria</taxon>
        <taxon>Bacillati</taxon>
        <taxon>Actinomycetota</taxon>
        <taxon>Actinomycetes</taxon>
        <taxon>Actinomycetales</taxon>
        <taxon>Actinomycetaceae</taxon>
        <taxon>Actinomyces</taxon>
    </lineage>
</organism>
<dbReference type="PROSITE" id="PS50850">
    <property type="entry name" value="MFS"/>
    <property type="match status" value="1"/>
</dbReference>
<dbReference type="Gene3D" id="1.20.1250.20">
    <property type="entry name" value="MFS general substrate transporter like domains"/>
    <property type="match status" value="1"/>
</dbReference>
<feature type="transmembrane region" description="Helical" evidence="6">
    <location>
        <begin position="39"/>
        <end position="58"/>
    </location>
</feature>
<reference evidence="8 9" key="1">
    <citation type="submission" date="2012-05" db="EMBL/GenBank/DDBJ databases">
        <authorList>
            <person name="Harkins D.M."/>
            <person name="Madupu R."/>
            <person name="Durkin A.S."/>
            <person name="Torralba M."/>
            <person name="Methe B."/>
            <person name="Sutton G.G."/>
            <person name="Nelson K.E."/>
        </authorList>
    </citation>
    <scope>NUCLEOTIDE SEQUENCE [LARGE SCALE GENOMIC DNA]</scope>
    <source>
        <strain evidence="8 9">F0489</strain>
    </source>
</reference>
<dbReference type="SUPFAM" id="SSF103473">
    <property type="entry name" value="MFS general substrate transporter"/>
    <property type="match status" value="1"/>
</dbReference>
<feature type="transmembrane region" description="Helical" evidence="6">
    <location>
        <begin position="237"/>
        <end position="255"/>
    </location>
</feature>
<dbReference type="Pfam" id="PF07690">
    <property type="entry name" value="MFS_1"/>
    <property type="match status" value="1"/>
</dbReference>
<dbReference type="InterPro" id="IPR011701">
    <property type="entry name" value="MFS"/>
</dbReference>
<evidence type="ECO:0000313" key="8">
    <source>
        <dbReference type="EMBL" id="EJF46995.1"/>
    </source>
</evidence>
<sequence>MQFRLIILALGMFVIGTDGFVIAGLLPDIARATDVTTSSAGQLITIFALVYAIASPILASALGGVERKQLLLGSLAVFVLGNVLVAVSTLYPVLLAGRVIAALGASTFTPAALVITAALATPERRGRSIALVTSGLTIATIVGVPIGSFIGAVSGFQNVFWFMVAVGVVVLVLVAWRFPPVAAPVAVDLRQRLRTLRLPGVPATIIATFVVFLSAFTVYNYIAEFFAIRAGIEGSPLSWVLLAFGVGGAIGNILGGVLSDRIGARTTVLLSVMALTAAFVMLWLGGHIAWLAVATTLFWGIAGWLLAPAQQHRLVVAGHEAASVLISLNSSAMYLGIAASGAVGGALINLVGVEQLPAAGALGALAAVLLVVFAYGSRTVRADHHADHGAARQTADPR</sequence>
<name>J1HLY0_9ACTO</name>
<comment type="caution">
    <text evidence="8">The sequence shown here is derived from an EMBL/GenBank/DDBJ whole genome shotgun (WGS) entry which is preliminary data.</text>
</comment>
<feature type="transmembrane region" description="Helical" evidence="6">
    <location>
        <begin position="332"/>
        <end position="352"/>
    </location>
</feature>
<gene>
    <name evidence="8" type="ORF">HMPREF1318_2199</name>
</gene>
<dbReference type="OrthoDB" id="3697899at2"/>
<keyword evidence="4 6" id="KW-1133">Transmembrane helix</keyword>
<dbReference type="PATRIC" id="fig|1125718.3.peg.546"/>
<evidence type="ECO:0000313" key="9">
    <source>
        <dbReference type="Proteomes" id="UP000002941"/>
    </source>
</evidence>
<evidence type="ECO:0000256" key="1">
    <source>
        <dbReference type="ARBA" id="ARBA00004651"/>
    </source>
</evidence>
<accession>J1HLY0</accession>
<dbReference type="CDD" id="cd17324">
    <property type="entry name" value="MFS_NepI_like"/>
    <property type="match status" value="1"/>
</dbReference>
<keyword evidence="3 6" id="KW-0812">Transmembrane</keyword>
<feature type="transmembrane region" description="Helical" evidence="6">
    <location>
        <begin position="159"/>
        <end position="179"/>
    </location>
</feature>
<evidence type="ECO:0000256" key="2">
    <source>
        <dbReference type="ARBA" id="ARBA00022475"/>
    </source>
</evidence>
<evidence type="ECO:0000259" key="7">
    <source>
        <dbReference type="PROSITE" id="PS50850"/>
    </source>
</evidence>
<feature type="transmembrane region" description="Helical" evidence="6">
    <location>
        <begin position="358"/>
        <end position="376"/>
    </location>
</feature>
<evidence type="ECO:0000256" key="3">
    <source>
        <dbReference type="ARBA" id="ARBA00022692"/>
    </source>
</evidence>
<feature type="transmembrane region" description="Helical" evidence="6">
    <location>
        <begin position="262"/>
        <end position="282"/>
    </location>
</feature>
<dbReference type="InterPro" id="IPR050189">
    <property type="entry name" value="MFS_Efflux_Transporters"/>
</dbReference>
<dbReference type="GO" id="GO:0005886">
    <property type="term" value="C:plasma membrane"/>
    <property type="evidence" value="ECO:0007669"/>
    <property type="project" value="UniProtKB-SubCell"/>
</dbReference>
<feature type="transmembrane region" description="Helical" evidence="6">
    <location>
        <begin position="288"/>
        <end position="307"/>
    </location>
</feature>
<feature type="transmembrane region" description="Helical" evidence="6">
    <location>
        <begin position="200"/>
        <end position="222"/>
    </location>
</feature>